<feature type="region of interest" description="Disordered" evidence="1">
    <location>
        <begin position="228"/>
        <end position="255"/>
    </location>
</feature>
<organism evidence="2 3">
    <name type="scientific">Nannochloropsis gaditana</name>
    <dbReference type="NCBI Taxonomy" id="72520"/>
    <lineage>
        <taxon>Eukaryota</taxon>
        <taxon>Sar</taxon>
        <taxon>Stramenopiles</taxon>
        <taxon>Ochrophyta</taxon>
        <taxon>Eustigmatophyceae</taxon>
        <taxon>Eustigmatales</taxon>
        <taxon>Monodopsidaceae</taxon>
        <taxon>Nannochloropsis</taxon>
    </lineage>
</organism>
<protein>
    <submittedName>
        <fullName evidence="2">Uncharacterized protein</fullName>
    </submittedName>
</protein>
<dbReference type="Proteomes" id="UP000019335">
    <property type="component" value="Unassembled WGS sequence"/>
</dbReference>
<sequence>SAHSPSLASASSPGVEGNGGKTVIPWGPLPGRYAAMAEVDPSAFVGVDKEGEEEGEEEEEVWVVEEEEEEGGEFILAGGLEAASFLSSERLEDLGEVAGRRRGRTRGRRDSADLPSSSSFAAVSAPFVRPPPGRGREGRREGGREGRKGLRDLTGAVGNSLEEQEASPYGPMRFRSSFFNPRPGFTSAFTRGFAAGGEEGGREEGREIGEEGGFRAVWLDVVRVLDHHHRQGRGAWRRGRRPEAEEEGDEGPEEK</sequence>
<keyword evidence="3" id="KW-1185">Reference proteome</keyword>
<feature type="non-terminal residue" evidence="2">
    <location>
        <position position="1"/>
    </location>
</feature>
<dbReference type="AlphaFoldDB" id="W7T090"/>
<comment type="caution">
    <text evidence="2">The sequence shown here is derived from an EMBL/GenBank/DDBJ whole genome shotgun (WGS) entry which is preliminary data.</text>
</comment>
<feature type="compositionally biased region" description="Basic residues" evidence="1">
    <location>
        <begin position="228"/>
        <end position="240"/>
    </location>
</feature>
<gene>
    <name evidence="2" type="ORF">Naga_101594g1</name>
</gene>
<feature type="compositionally biased region" description="Basic and acidic residues" evidence="1">
    <location>
        <begin position="134"/>
        <end position="151"/>
    </location>
</feature>
<feature type="compositionally biased region" description="Low complexity" evidence="1">
    <location>
        <begin position="115"/>
        <end position="127"/>
    </location>
</feature>
<feature type="compositionally biased region" description="Low complexity" evidence="1">
    <location>
        <begin position="1"/>
        <end position="13"/>
    </location>
</feature>
<feature type="compositionally biased region" description="Acidic residues" evidence="1">
    <location>
        <begin position="50"/>
        <end position="68"/>
    </location>
</feature>
<evidence type="ECO:0000256" key="1">
    <source>
        <dbReference type="SAM" id="MobiDB-lite"/>
    </source>
</evidence>
<evidence type="ECO:0000313" key="3">
    <source>
        <dbReference type="Proteomes" id="UP000019335"/>
    </source>
</evidence>
<feature type="region of interest" description="Disordered" evidence="1">
    <location>
        <begin position="46"/>
        <end position="68"/>
    </location>
</feature>
<feature type="compositionally biased region" description="Acidic residues" evidence="1">
    <location>
        <begin position="244"/>
        <end position="255"/>
    </location>
</feature>
<evidence type="ECO:0000313" key="2">
    <source>
        <dbReference type="EMBL" id="EWM20137.1"/>
    </source>
</evidence>
<feature type="region of interest" description="Disordered" evidence="1">
    <location>
        <begin position="96"/>
        <end position="175"/>
    </location>
</feature>
<feature type="region of interest" description="Disordered" evidence="1">
    <location>
        <begin position="189"/>
        <end position="208"/>
    </location>
</feature>
<feature type="region of interest" description="Disordered" evidence="1">
    <location>
        <begin position="1"/>
        <end position="23"/>
    </location>
</feature>
<reference evidence="2 3" key="1">
    <citation type="journal article" date="2014" name="Mol. Plant">
        <title>Chromosome Scale Genome Assembly and Transcriptome Profiling of Nannochloropsis gaditana in Nitrogen Depletion.</title>
        <authorList>
            <person name="Corteggiani Carpinelli E."/>
            <person name="Telatin A."/>
            <person name="Vitulo N."/>
            <person name="Forcato C."/>
            <person name="D'Angelo M."/>
            <person name="Schiavon R."/>
            <person name="Vezzi A."/>
            <person name="Giacometti G.M."/>
            <person name="Morosinotto T."/>
            <person name="Valle G."/>
        </authorList>
    </citation>
    <scope>NUCLEOTIDE SEQUENCE [LARGE SCALE GENOMIC DNA]</scope>
    <source>
        <strain evidence="2 3">B-31</strain>
    </source>
</reference>
<proteinExistence type="predicted"/>
<feature type="compositionally biased region" description="Basic and acidic residues" evidence="1">
    <location>
        <begin position="199"/>
        <end position="208"/>
    </location>
</feature>
<dbReference type="EMBL" id="AZIL01003319">
    <property type="protein sequence ID" value="EWM20137.1"/>
    <property type="molecule type" value="Genomic_DNA"/>
</dbReference>
<accession>W7T090</accession>
<name>W7T090_9STRA</name>